<accession>A0ACB9Q9D7</accession>
<dbReference type="EMBL" id="CM039426">
    <property type="protein sequence ID" value="KAI4357625.1"/>
    <property type="molecule type" value="Genomic_DNA"/>
</dbReference>
<gene>
    <name evidence="1" type="ORF">L6164_001562</name>
</gene>
<sequence length="296" mass="33612">MSDYGKLETDVHINATAEQFHEIFCSRTHHIANVADKIKGVEIHEGDWGKVGSVIVWNYVHDGKHCVAKEEVEAIDPDKNLITFKVLEGDLMEDFNSFKATIQVSPKDKGSVVHWTFEYEKKHGHVPDPHSLLELAIEMSQEIDDHLAQGKLETDVHINATAKHFHEIFCSRTHHIANISSEKIKSVDIHDGEWGTVGSIIFWNYVHDGKHCVAKEVVEAIDPDKNLITFRVLEGDLLEDYKSFKITIEVSPQEKGSVVHWIFEYEKKYGHITDPHTLLELAIEVSNDIDAHLAQA</sequence>
<name>A0ACB9Q9D7_BAUVA</name>
<protein>
    <submittedName>
        <fullName evidence="1">Uncharacterized protein</fullName>
    </submittedName>
</protein>
<dbReference type="Proteomes" id="UP000828941">
    <property type="component" value="Chromosome 1"/>
</dbReference>
<evidence type="ECO:0000313" key="2">
    <source>
        <dbReference type="Proteomes" id="UP000828941"/>
    </source>
</evidence>
<reference evidence="1 2" key="1">
    <citation type="journal article" date="2022" name="DNA Res.">
        <title>Chromosomal-level genome assembly of the orchid tree Bauhinia variegata (Leguminosae; Cercidoideae) supports the allotetraploid origin hypothesis of Bauhinia.</title>
        <authorList>
            <person name="Zhong Y."/>
            <person name="Chen Y."/>
            <person name="Zheng D."/>
            <person name="Pang J."/>
            <person name="Liu Y."/>
            <person name="Luo S."/>
            <person name="Meng S."/>
            <person name="Qian L."/>
            <person name="Wei D."/>
            <person name="Dai S."/>
            <person name="Zhou R."/>
        </authorList>
    </citation>
    <scope>NUCLEOTIDE SEQUENCE [LARGE SCALE GENOMIC DNA]</scope>
    <source>
        <strain evidence="1">BV-YZ2020</strain>
    </source>
</reference>
<comment type="caution">
    <text evidence="1">The sequence shown here is derived from an EMBL/GenBank/DDBJ whole genome shotgun (WGS) entry which is preliminary data.</text>
</comment>
<organism evidence="1 2">
    <name type="scientific">Bauhinia variegata</name>
    <name type="common">Purple orchid tree</name>
    <name type="synonym">Phanera variegata</name>
    <dbReference type="NCBI Taxonomy" id="167791"/>
    <lineage>
        <taxon>Eukaryota</taxon>
        <taxon>Viridiplantae</taxon>
        <taxon>Streptophyta</taxon>
        <taxon>Embryophyta</taxon>
        <taxon>Tracheophyta</taxon>
        <taxon>Spermatophyta</taxon>
        <taxon>Magnoliopsida</taxon>
        <taxon>eudicotyledons</taxon>
        <taxon>Gunneridae</taxon>
        <taxon>Pentapetalae</taxon>
        <taxon>rosids</taxon>
        <taxon>fabids</taxon>
        <taxon>Fabales</taxon>
        <taxon>Fabaceae</taxon>
        <taxon>Cercidoideae</taxon>
        <taxon>Cercideae</taxon>
        <taxon>Bauhiniinae</taxon>
        <taxon>Bauhinia</taxon>
    </lineage>
</organism>
<proteinExistence type="predicted"/>
<keyword evidence="2" id="KW-1185">Reference proteome</keyword>
<evidence type="ECO:0000313" key="1">
    <source>
        <dbReference type="EMBL" id="KAI4357625.1"/>
    </source>
</evidence>